<dbReference type="GO" id="GO:0016740">
    <property type="term" value="F:transferase activity"/>
    <property type="evidence" value="ECO:0007669"/>
    <property type="project" value="UniProtKB-KW"/>
</dbReference>
<dbReference type="OrthoDB" id="5404599at2759"/>
<evidence type="ECO:0000313" key="3">
    <source>
        <dbReference type="Proteomes" id="UP000002762"/>
    </source>
</evidence>
<dbReference type="Proteomes" id="UP000002762">
    <property type="component" value="Unassembled WGS sequence"/>
</dbReference>
<accession>J5JAJ0</accession>
<organism evidence="2 3">
    <name type="scientific">Beauveria bassiana (strain ARSEF 2860)</name>
    <name type="common">White muscardine disease fungus</name>
    <name type="synonym">Tritirachium shiotae</name>
    <dbReference type="NCBI Taxonomy" id="655819"/>
    <lineage>
        <taxon>Eukaryota</taxon>
        <taxon>Fungi</taxon>
        <taxon>Dikarya</taxon>
        <taxon>Ascomycota</taxon>
        <taxon>Pezizomycotina</taxon>
        <taxon>Sordariomycetes</taxon>
        <taxon>Hypocreomycetidae</taxon>
        <taxon>Hypocreales</taxon>
        <taxon>Cordycipitaceae</taxon>
        <taxon>Beauveria</taxon>
    </lineage>
</organism>
<feature type="domain" description="Aminoglycoside phosphotransferase" evidence="1">
    <location>
        <begin position="76"/>
        <end position="239"/>
    </location>
</feature>
<dbReference type="AlphaFoldDB" id="J5JAJ0"/>
<dbReference type="HOGENOM" id="CLU_505239_0_0_1"/>
<dbReference type="InterPro" id="IPR002575">
    <property type="entry name" value="Aminoglycoside_PTrfase"/>
</dbReference>
<dbReference type="RefSeq" id="XP_008603324.1">
    <property type="nucleotide sequence ID" value="XM_008605102.1"/>
</dbReference>
<proteinExistence type="predicted"/>
<dbReference type="GeneID" id="19893017"/>
<sequence length="539" mass="60432">MTPSKEYLHSAVLDPVKVNHSSFFREGRASALPSPNEIRLLNGNSGGVRAGDFYRPPPVRIPSLGLLVKYGADVTAREAKAQMMVREKLGGQVPIPEVFGWTMDEGQVFIYMQLVEGDTLEARWENLGEVNRRSVCAQLRCMVDSWRSLTQDNHECYIGASYGQPLGDIFLQKRPELVGPFKGPDAIEQFHHACGIDVAQHTSIVFTHADLVAPNIILSTDTDPTVVAIIDWAQAGWYPDYWEYCKARRVELDSQCISPELQDEWRMKCRKSENVFVRITGFSMPALTGRLVLMACVNIDELVERMAALSLQSNNITTDCVTVALDENVHSGSPDSNEDIEMLDYSDTSRNQRLLAPFERLAAAVRALDGVISGKDEPYPPPRFGYVQLFHFLESLRSKIERVKKRRLIEPESHRTNAALAYELYRNAQDTPATTTHLRRLRLIGSRWKDAVRYSPFLLLAFSKTAESFAKSPSKADKTTFRKLVLNALDAVPDRLKKVCAELSSIAEREAASSTPSDHIIRSGLMDCVRECLLGPERG</sequence>
<dbReference type="Pfam" id="PF01636">
    <property type="entry name" value="APH"/>
    <property type="match status" value="1"/>
</dbReference>
<keyword evidence="2" id="KW-0808">Transferase</keyword>
<evidence type="ECO:0000259" key="1">
    <source>
        <dbReference type="Pfam" id="PF01636"/>
    </source>
</evidence>
<dbReference type="InParanoid" id="J5JAJ0"/>
<evidence type="ECO:0000313" key="2">
    <source>
        <dbReference type="EMBL" id="EJP61046.1"/>
    </source>
</evidence>
<gene>
    <name evidence="2" type="ORF">BBA_10005</name>
</gene>
<reference evidence="2 3" key="1">
    <citation type="journal article" date="2012" name="Sci. Rep.">
        <title>Genomic perspectives on the evolution of fungal entomopathogenicity in Beauveria bassiana.</title>
        <authorList>
            <person name="Xiao G."/>
            <person name="Ying S.H."/>
            <person name="Zheng P."/>
            <person name="Wang Z.L."/>
            <person name="Zhang S."/>
            <person name="Xie X.Q."/>
            <person name="Shang Y."/>
            <person name="St Leger R.J."/>
            <person name="Zhao G.P."/>
            <person name="Wang C."/>
            <person name="Feng M.G."/>
        </authorList>
    </citation>
    <scope>NUCLEOTIDE SEQUENCE [LARGE SCALE GENOMIC DNA]</scope>
    <source>
        <strain evidence="2 3">ARSEF 2860</strain>
    </source>
</reference>
<keyword evidence="3" id="KW-1185">Reference proteome</keyword>
<dbReference type="InterPro" id="IPR011009">
    <property type="entry name" value="Kinase-like_dom_sf"/>
</dbReference>
<dbReference type="PANTHER" id="PTHR21310:SF54">
    <property type="entry name" value="AMINOGLYCOSIDE PHOSPHOTRANSFERASE DOMAIN-CONTAINING PROTEIN"/>
    <property type="match status" value="1"/>
</dbReference>
<dbReference type="SUPFAM" id="SSF56112">
    <property type="entry name" value="Protein kinase-like (PK-like)"/>
    <property type="match status" value="1"/>
</dbReference>
<dbReference type="EMBL" id="JH725229">
    <property type="protein sequence ID" value="EJP61046.1"/>
    <property type="molecule type" value="Genomic_DNA"/>
</dbReference>
<dbReference type="PANTHER" id="PTHR21310">
    <property type="entry name" value="AMINOGLYCOSIDE PHOSPHOTRANSFERASE-RELATED-RELATED"/>
    <property type="match status" value="1"/>
</dbReference>
<protein>
    <submittedName>
        <fullName evidence="2">Phosphotransferase family protein</fullName>
    </submittedName>
</protein>
<dbReference type="InterPro" id="IPR051678">
    <property type="entry name" value="AGP_Transferase"/>
</dbReference>
<name>J5JAJ0_BEAB2</name>